<keyword evidence="2" id="KW-0963">Cytoplasm</keyword>
<dbReference type="Pfam" id="PF13417">
    <property type="entry name" value="GST_N_3"/>
    <property type="match status" value="1"/>
</dbReference>
<dbReference type="InterPro" id="IPR004045">
    <property type="entry name" value="Glutathione_S-Trfase_N"/>
</dbReference>
<evidence type="ECO:0000313" key="6">
    <source>
        <dbReference type="EMBL" id="WIA13700.1"/>
    </source>
</evidence>
<evidence type="ECO:0000259" key="5">
    <source>
        <dbReference type="PROSITE" id="PS50405"/>
    </source>
</evidence>
<feature type="region of interest" description="Disordered" evidence="3">
    <location>
        <begin position="84"/>
        <end position="103"/>
    </location>
</feature>
<dbReference type="InterPro" id="IPR036249">
    <property type="entry name" value="Thioredoxin-like_sf"/>
</dbReference>
<name>A0ABY8TXK5_TETOB</name>
<feature type="compositionally biased region" description="Low complexity" evidence="3">
    <location>
        <begin position="87"/>
        <end position="102"/>
    </location>
</feature>
<dbReference type="PANTHER" id="PTHR43917">
    <property type="match status" value="1"/>
</dbReference>
<evidence type="ECO:0000259" key="4">
    <source>
        <dbReference type="PROSITE" id="PS50404"/>
    </source>
</evidence>
<dbReference type="InterPro" id="IPR051369">
    <property type="entry name" value="GST_Theta"/>
</dbReference>
<evidence type="ECO:0000313" key="7">
    <source>
        <dbReference type="Proteomes" id="UP001244341"/>
    </source>
</evidence>
<protein>
    <recommendedName>
        <fullName evidence="8">Glutathione transferase</fullName>
    </recommendedName>
</protein>
<feature type="domain" description="GST N-terminal" evidence="4">
    <location>
        <begin position="1"/>
        <end position="81"/>
    </location>
</feature>
<dbReference type="PANTHER" id="PTHR43917:SF8">
    <property type="entry name" value="GH16740P-RELATED"/>
    <property type="match status" value="1"/>
</dbReference>
<proteinExistence type="predicted"/>
<dbReference type="SUPFAM" id="SSF47616">
    <property type="entry name" value="GST C-terminal domain-like"/>
    <property type="match status" value="1"/>
</dbReference>
<evidence type="ECO:0008006" key="8">
    <source>
        <dbReference type="Google" id="ProtNLM"/>
    </source>
</evidence>
<dbReference type="SFLD" id="SFLDG00358">
    <property type="entry name" value="Main_(cytGST)"/>
    <property type="match status" value="1"/>
</dbReference>
<dbReference type="InterPro" id="IPR040079">
    <property type="entry name" value="Glutathione_S-Trfase"/>
</dbReference>
<dbReference type="PROSITE" id="PS50405">
    <property type="entry name" value="GST_CTER"/>
    <property type="match status" value="1"/>
</dbReference>
<feature type="domain" description="GST C-terminal" evidence="5">
    <location>
        <begin position="102"/>
        <end position="245"/>
    </location>
</feature>
<dbReference type="Proteomes" id="UP001244341">
    <property type="component" value="Chromosome 4b"/>
</dbReference>
<evidence type="ECO:0000256" key="2">
    <source>
        <dbReference type="ARBA" id="ARBA00022490"/>
    </source>
</evidence>
<dbReference type="InterPro" id="IPR036282">
    <property type="entry name" value="Glutathione-S-Trfase_C_sf"/>
</dbReference>
<reference evidence="6 7" key="1">
    <citation type="submission" date="2023-05" db="EMBL/GenBank/DDBJ databases">
        <title>A 100% complete, gapless, phased diploid assembly of the Scenedesmus obliquus UTEX 3031 genome.</title>
        <authorList>
            <person name="Biondi T.C."/>
            <person name="Hanschen E.R."/>
            <person name="Kwon T."/>
            <person name="Eng W."/>
            <person name="Kruse C.P.S."/>
            <person name="Koehler S.I."/>
            <person name="Kunde Y."/>
            <person name="Gleasner C.D."/>
            <person name="You Mak K.T."/>
            <person name="Polle J."/>
            <person name="Hovde B.T."/>
            <person name="Starkenburg S.R."/>
        </authorList>
    </citation>
    <scope>NUCLEOTIDE SEQUENCE [LARGE SCALE GENOMIC DNA]</scope>
    <source>
        <strain evidence="6 7">DOE0152z</strain>
    </source>
</reference>
<evidence type="ECO:0000256" key="1">
    <source>
        <dbReference type="ARBA" id="ARBA00004496"/>
    </source>
</evidence>
<dbReference type="Gene3D" id="3.40.30.10">
    <property type="entry name" value="Glutaredoxin"/>
    <property type="match status" value="1"/>
</dbReference>
<organism evidence="6 7">
    <name type="scientific">Tetradesmus obliquus</name>
    <name type="common">Green alga</name>
    <name type="synonym">Acutodesmus obliquus</name>
    <dbReference type="NCBI Taxonomy" id="3088"/>
    <lineage>
        <taxon>Eukaryota</taxon>
        <taxon>Viridiplantae</taxon>
        <taxon>Chlorophyta</taxon>
        <taxon>core chlorophytes</taxon>
        <taxon>Chlorophyceae</taxon>
        <taxon>CS clade</taxon>
        <taxon>Sphaeropleales</taxon>
        <taxon>Scenedesmaceae</taxon>
        <taxon>Tetradesmus</taxon>
    </lineage>
</organism>
<keyword evidence="7" id="KW-1185">Reference proteome</keyword>
<dbReference type="PROSITE" id="PS50404">
    <property type="entry name" value="GST_NTER"/>
    <property type="match status" value="1"/>
</dbReference>
<dbReference type="InterPro" id="IPR010987">
    <property type="entry name" value="Glutathione-S-Trfase_C-like"/>
</dbReference>
<dbReference type="Gene3D" id="1.20.1050.10">
    <property type="match status" value="1"/>
</dbReference>
<sequence length="257" mass="28184">MPTLYIDLMSQPSRACYILCKKHGLPVDVQMIRLDKGEHKKPAYLQINPLGKVPFLVDGDLRLPESAAIMAYLCDKYSLPDNWHPGSSSSSGQAAAHQQQQEQQRRAVYESAVHWQHLNIRAGCMRLVFHTVIGPRVFKVPAVPQVAADGLKVLQQALKDMESYWLGGGSRPFLTGQQVSTPDLLCVCDLEQLRMMVAEPSQPQLEQLLAPHPIVRQWMAAVRAAVGPALYDEAHGKLAAAVARLAAAAAAKPAARL</sequence>
<dbReference type="EMBL" id="CP126211">
    <property type="protein sequence ID" value="WIA13700.1"/>
    <property type="molecule type" value="Genomic_DNA"/>
</dbReference>
<comment type="subcellular location">
    <subcellularLocation>
        <location evidence="1">Cytoplasm</location>
    </subcellularLocation>
</comment>
<gene>
    <name evidence="6" type="ORF">OEZ85_007255</name>
</gene>
<evidence type="ECO:0000256" key="3">
    <source>
        <dbReference type="SAM" id="MobiDB-lite"/>
    </source>
</evidence>
<dbReference type="SFLD" id="SFLDS00019">
    <property type="entry name" value="Glutathione_Transferase_(cytos"/>
    <property type="match status" value="1"/>
</dbReference>
<dbReference type="SUPFAM" id="SSF52833">
    <property type="entry name" value="Thioredoxin-like"/>
    <property type="match status" value="1"/>
</dbReference>
<accession>A0ABY8TXK5</accession>